<dbReference type="InterPro" id="IPR029052">
    <property type="entry name" value="Metallo-depent_PP-like"/>
</dbReference>
<protein>
    <submittedName>
        <fullName evidence="6">Phosphohydrolase</fullName>
    </submittedName>
</protein>
<dbReference type="AlphaFoldDB" id="A0A178MWA6"/>
<evidence type="ECO:0000256" key="4">
    <source>
        <dbReference type="ARBA" id="ARBA00025742"/>
    </source>
</evidence>
<dbReference type="SUPFAM" id="SSF56300">
    <property type="entry name" value="Metallo-dependent phosphatases"/>
    <property type="match status" value="1"/>
</dbReference>
<evidence type="ECO:0000313" key="7">
    <source>
        <dbReference type="Proteomes" id="UP000078543"/>
    </source>
</evidence>
<organism evidence="6 7">
    <name type="scientific">Magnetospirillum moscoviense</name>
    <dbReference type="NCBI Taxonomy" id="1437059"/>
    <lineage>
        <taxon>Bacteria</taxon>
        <taxon>Pseudomonadati</taxon>
        <taxon>Pseudomonadota</taxon>
        <taxon>Alphaproteobacteria</taxon>
        <taxon>Rhodospirillales</taxon>
        <taxon>Rhodospirillaceae</taxon>
        <taxon>Magnetospirillum</taxon>
    </lineage>
</organism>
<dbReference type="PANTHER" id="PTHR42988">
    <property type="entry name" value="PHOSPHOHYDROLASE"/>
    <property type="match status" value="1"/>
</dbReference>
<dbReference type="EMBL" id="LWQU01000112">
    <property type="protein sequence ID" value="OAN54395.1"/>
    <property type="molecule type" value="Genomic_DNA"/>
</dbReference>
<dbReference type="PANTHER" id="PTHR42988:SF2">
    <property type="entry name" value="CYCLIC NUCLEOTIDE PHOSPHODIESTERASE CBUA0032-RELATED"/>
    <property type="match status" value="1"/>
</dbReference>
<dbReference type="Proteomes" id="UP000078543">
    <property type="component" value="Unassembled WGS sequence"/>
</dbReference>
<dbReference type="GO" id="GO:0046872">
    <property type="term" value="F:metal ion binding"/>
    <property type="evidence" value="ECO:0007669"/>
    <property type="project" value="UniProtKB-KW"/>
</dbReference>
<evidence type="ECO:0000256" key="3">
    <source>
        <dbReference type="ARBA" id="ARBA00023004"/>
    </source>
</evidence>
<dbReference type="GO" id="GO:0016787">
    <property type="term" value="F:hydrolase activity"/>
    <property type="evidence" value="ECO:0007669"/>
    <property type="project" value="UniProtKB-KW"/>
</dbReference>
<keyword evidence="3" id="KW-0408">Iron</keyword>
<evidence type="ECO:0000313" key="6">
    <source>
        <dbReference type="EMBL" id="OAN54395.1"/>
    </source>
</evidence>
<gene>
    <name evidence="6" type="ORF">A6A05_08515</name>
</gene>
<dbReference type="InterPro" id="IPR050884">
    <property type="entry name" value="CNP_phosphodiesterase-III"/>
</dbReference>
<evidence type="ECO:0000256" key="1">
    <source>
        <dbReference type="ARBA" id="ARBA00022723"/>
    </source>
</evidence>
<evidence type="ECO:0000256" key="2">
    <source>
        <dbReference type="ARBA" id="ARBA00022801"/>
    </source>
</evidence>
<accession>A0A178MWA6</accession>
<keyword evidence="1" id="KW-0479">Metal-binding</keyword>
<dbReference type="Gene3D" id="3.60.21.10">
    <property type="match status" value="1"/>
</dbReference>
<keyword evidence="7" id="KW-1185">Reference proteome</keyword>
<dbReference type="STRING" id="1437059.A6A05_08515"/>
<reference evidence="6 7" key="1">
    <citation type="submission" date="2016-04" db="EMBL/GenBank/DDBJ databases">
        <title>Draft genome sequence of freshwater magnetotactic bacteria Magnetospirillum marisnigri SP-1 and Magnetospirillum moscoviense BB-1.</title>
        <authorList>
            <person name="Koziaeva V."/>
            <person name="Dziuba M.V."/>
            <person name="Ivanov T.M."/>
            <person name="Kuznetsov B."/>
            <person name="Grouzdev D.S."/>
        </authorList>
    </citation>
    <scope>NUCLEOTIDE SEQUENCE [LARGE SCALE GENOMIC DNA]</scope>
    <source>
        <strain evidence="6 7">BB-1</strain>
    </source>
</reference>
<dbReference type="OrthoDB" id="9794568at2"/>
<proteinExistence type="inferred from homology"/>
<sequence length="256" mass="28658">MRLIAHLSDLHFGRTDDQVVAALRHDLKQHRPDLVIVSGDLTQRARTAQFAQARAFLESLPAPSLVVPGNHDLAPLYRPLARLFAPRAKFARHLPDHDESPVWTDERLVVVGLDSTRHLRWKSGKLRDHHLDHVDQVLAETPASHCRIAFLHHPPSTAKAGHPFASLAERGIDLVLAGHVHHAHIELIHAGHHHSCVLVQASTACSTRLREDANGYALIRVGMPAITVEVRGWNGKEFHTVHRHGFHKLSGLWHHD</sequence>
<keyword evidence="2 6" id="KW-0378">Hydrolase</keyword>
<evidence type="ECO:0000259" key="5">
    <source>
        <dbReference type="Pfam" id="PF00149"/>
    </source>
</evidence>
<feature type="domain" description="Calcineurin-like phosphoesterase" evidence="5">
    <location>
        <begin position="4"/>
        <end position="182"/>
    </location>
</feature>
<dbReference type="Pfam" id="PF00149">
    <property type="entry name" value="Metallophos"/>
    <property type="match status" value="1"/>
</dbReference>
<comment type="caution">
    <text evidence="6">The sequence shown here is derived from an EMBL/GenBank/DDBJ whole genome shotgun (WGS) entry which is preliminary data.</text>
</comment>
<name>A0A178MWA6_9PROT</name>
<dbReference type="RefSeq" id="WP_068498374.1">
    <property type="nucleotide sequence ID" value="NZ_LWQU01000112.1"/>
</dbReference>
<comment type="similarity">
    <text evidence="4">Belongs to the cyclic nucleotide phosphodiesterase class-III family.</text>
</comment>
<dbReference type="InterPro" id="IPR004843">
    <property type="entry name" value="Calcineurin-like_PHP"/>
</dbReference>